<evidence type="ECO:0000313" key="4">
    <source>
        <dbReference type="Proteomes" id="UP000654922"/>
    </source>
</evidence>
<organism evidence="1 4">
    <name type="scientific">Aspergillus felis</name>
    <dbReference type="NCBI Taxonomy" id="1287682"/>
    <lineage>
        <taxon>Eukaryota</taxon>
        <taxon>Fungi</taxon>
        <taxon>Dikarya</taxon>
        <taxon>Ascomycota</taxon>
        <taxon>Pezizomycotina</taxon>
        <taxon>Eurotiomycetes</taxon>
        <taxon>Eurotiomycetidae</taxon>
        <taxon>Eurotiales</taxon>
        <taxon>Aspergillaceae</taxon>
        <taxon>Aspergillus</taxon>
        <taxon>Aspergillus subgen. Fumigati</taxon>
    </lineage>
</organism>
<dbReference type="Proteomes" id="UP000654922">
    <property type="component" value="Unassembled WGS sequence"/>
</dbReference>
<evidence type="ECO:0000313" key="1">
    <source>
        <dbReference type="EMBL" id="KAF7163553.1"/>
    </source>
</evidence>
<accession>A0A8H6PZH9</accession>
<proteinExistence type="predicted"/>
<evidence type="ECO:0000313" key="2">
    <source>
        <dbReference type="EMBL" id="KAF7176060.1"/>
    </source>
</evidence>
<keyword evidence="3" id="KW-1185">Reference proteome</keyword>
<dbReference type="EMBL" id="JACBAG010001916">
    <property type="protein sequence ID" value="KAF7176060.1"/>
    <property type="molecule type" value="Genomic_DNA"/>
</dbReference>
<comment type="caution">
    <text evidence="1">The sequence shown here is derived from an EMBL/GenBank/DDBJ whole genome shotgun (WGS) entry which is preliminary data.</text>
</comment>
<protein>
    <submittedName>
        <fullName evidence="1">Uncharacterized protein</fullName>
    </submittedName>
</protein>
<dbReference type="EMBL" id="JACBAE010001342">
    <property type="protein sequence ID" value="KAF7163553.1"/>
    <property type="molecule type" value="Genomic_DNA"/>
</dbReference>
<dbReference type="AlphaFoldDB" id="A0A8H6PZH9"/>
<evidence type="ECO:0000313" key="3">
    <source>
        <dbReference type="Proteomes" id="UP000641853"/>
    </source>
</evidence>
<reference evidence="1" key="1">
    <citation type="submission" date="2020-06" db="EMBL/GenBank/DDBJ databases">
        <title>Draft genome sequences of strains closely related to Aspergillus parafelis and Aspergillus hiratsukae.</title>
        <authorList>
            <person name="Dos Santos R.A.C."/>
            <person name="Rivero-Menendez O."/>
            <person name="Steenwyk J.L."/>
            <person name="Mead M.E."/>
            <person name="Goldman G.H."/>
            <person name="Alastruey-Izquierdo A."/>
            <person name="Rokas A."/>
        </authorList>
    </citation>
    <scope>NUCLEOTIDE SEQUENCE</scope>
    <source>
        <strain evidence="1">CNM-CM5623</strain>
        <strain evidence="2">CNM-CM7691</strain>
    </source>
</reference>
<sequence length="122" mass="14033">MYSTRLRAGYWVVPDDKEIGGPGQGDTLTDSQALRKQELLHDERARITRVIEEMGHDVSALPERFQRELGVPQLRSNLTEAKKLRVIELDGEWAAAKQEREAAHQRRKEAKAAWEEAERAWV</sequence>
<dbReference type="OrthoDB" id="10504350at2759"/>
<gene>
    <name evidence="1" type="ORF">CNMCM5623_008402</name>
    <name evidence="2" type="ORF">CNMCM7691_001235</name>
</gene>
<dbReference type="Proteomes" id="UP000641853">
    <property type="component" value="Unassembled WGS sequence"/>
</dbReference>
<name>A0A8H6PZH9_9EURO</name>